<dbReference type="SUPFAM" id="SSF56601">
    <property type="entry name" value="beta-lactamase/transpeptidase-like"/>
    <property type="match status" value="1"/>
</dbReference>
<reference evidence="4" key="1">
    <citation type="submission" date="2021-01" db="EMBL/GenBank/DDBJ databases">
        <authorList>
            <consortium name="Aspergillus puulaauensis MK2 genome sequencing consortium"/>
            <person name="Kazuki M."/>
            <person name="Futagami T."/>
        </authorList>
    </citation>
    <scope>NUCLEOTIDE SEQUENCE</scope>
    <source>
        <strain evidence="4">MK2</strain>
    </source>
</reference>
<dbReference type="Gene3D" id="3.40.710.10">
    <property type="entry name" value="DD-peptidase/beta-lactamase superfamily"/>
    <property type="match status" value="1"/>
</dbReference>
<proteinExistence type="inferred from homology"/>
<keyword evidence="2" id="KW-0378">Hydrolase</keyword>
<dbReference type="OrthoDB" id="428260at2759"/>
<feature type="domain" description="Beta-lactamase-related" evidence="3">
    <location>
        <begin position="23"/>
        <end position="409"/>
    </location>
</feature>
<evidence type="ECO:0000256" key="2">
    <source>
        <dbReference type="ARBA" id="ARBA00022801"/>
    </source>
</evidence>
<name>A0A7R7XAW0_9EURO</name>
<dbReference type="EMBL" id="AP024443">
    <property type="protein sequence ID" value="BCS17870.1"/>
    <property type="molecule type" value="Genomic_DNA"/>
</dbReference>
<comment type="similarity">
    <text evidence="1">Belongs to the class-A beta-lactamase family.</text>
</comment>
<evidence type="ECO:0000259" key="3">
    <source>
        <dbReference type="Pfam" id="PF00144"/>
    </source>
</evidence>
<dbReference type="InterPro" id="IPR012338">
    <property type="entry name" value="Beta-lactam/transpept-like"/>
</dbReference>
<dbReference type="Proteomes" id="UP000654913">
    <property type="component" value="Chromosome 1"/>
</dbReference>
<reference evidence="4" key="2">
    <citation type="submission" date="2021-02" db="EMBL/GenBank/DDBJ databases">
        <title>Aspergillus puulaauensis MK2 genome sequence.</title>
        <authorList>
            <person name="Futagami T."/>
            <person name="Mori K."/>
            <person name="Kadooka C."/>
            <person name="Tanaka T."/>
        </authorList>
    </citation>
    <scope>NUCLEOTIDE SEQUENCE</scope>
    <source>
        <strain evidence="4">MK2</strain>
    </source>
</reference>
<keyword evidence="5" id="KW-1185">Reference proteome</keyword>
<dbReference type="AlphaFoldDB" id="A0A7R7XAW0"/>
<dbReference type="Pfam" id="PF00144">
    <property type="entry name" value="Beta-lactamase"/>
    <property type="match status" value="1"/>
</dbReference>
<dbReference type="GO" id="GO:0016787">
    <property type="term" value="F:hydrolase activity"/>
    <property type="evidence" value="ECO:0007669"/>
    <property type="project" value="UniProtKB-KW"/>
</dbReference>
<dbReference type="KEGG" id="apuu:APUU_10698A"/>
<organism evidence="4 5">
    <name type="scientific">Aspergillus puulaauensis</name>
    <dbReference type="NCBI Taxonomy" id="1220207"/>
    <lineage>
        <taxon>Eukaryota</taxon>
        <taxon>Fungi</taxon>
        <taxon>Dikarya</taxon>
        <taxon>Ascomycota</taxon>
        <taxon>Pezizomycotina</taxon>
        <taxon>Eurotiomycetes</taxon>
        <taxon>Eurotiomycetidae</taxon>
        <taxon>Eurotiales</taxon>
        <taxon>Aspergillaceae</taxon>
        <taxon>Aspergillus</taxon>
    </lineage>
</organism>
<dbReference type="PANTHER" id="PTHR43283">
    <property type="entry name" value="BETA-LACTAMASE-RELATED"/>
    <property type="match status" value="1"/>
</dbReference>
<evidence type="ECO:0000313" key="4">
    <source>
        <dbReference type="EMBL" id="BCS17870.1"/>
    </source>
</evidence>
<dbReference type="InterPro" id="IPR050789">
    <property type="entry name" value="Diverse_Enzym_Activities"/>
</dbReference>
<dbReference type="PANTHER" id="PTHR43283:SF17">
    <property type="entry name" value="(LOVD), PUTATIVE (AFU_ORTHOLOGUE AFUA_5G00920)-RELATED"/>
    <property type="match status" value="1"/>
</dbReference>
<accession>A0A7R7XAW0</accession>
<dbReference type="RefSeq" id="XP_041550064.1">
    <property type="nucleotide sequence ID" value="XM_041703684.1"/>
</dbReference>
<sequence>METLDNILDNATDPTTGILHGAVFIAVDRSGKTIYSRASGQDRLDIASAKLLQLDSLYWIASMTKLVTAIAAMQLVEKGVLDLDDDVKEKVEELRSVKVLRAMKTDSSSGKDHPVLDPVEGKITLRQLLCHTSGFVYDSSSPLLQKWSKSQGRSAYTFSGSMDGYTHPLLFQPGTSWGYGAGLDWAGQLIERVTGSPLSKYMQENIFSKLATSSTTFHHPSDNRVATPTNSTQPPLLEMAYRAPASNTNKSTTTTPEPPLTPAPIILQYPLKQDLGGIGLFSTPADFTSLLSSLLRGGDSLFRQGKESVNLLFAPQLGPQSESAQALPKGLGRQMRRILGASSTDTGTVDHALAGTVTTRDIPGRRRAGSVSWSGLPNLHWWIDRDTGIAGALFTQLMPPADARVTELLIELERALYGVLDGGMRGGVRL</sequence>
<evidence type="ECO:0000256" key="1">
    <source>
        <dbReference type="ARBA" id="ARBA00009009"/>
    </source>
</evidence>
<evidence type="ECO:0000313" key="5">
    <source>
        <dbReference type="Proteomes" id="UP000654913"/>
    </source>
</evidence>
<dbReference type="InterPro" id="IPR001466">
    <property type="entry name" value="Beta-lactam-related"/>
</dbReference>
<protein>
    <recommendedName>
        <fullName evidence="3">Beta-lactamase-related domain-containing protein</fullName>
    </recommendedName>
</protein>
<dbReference type="GeneID" id="64967875"/>
<gene>
    <name evidence="4" type="ORF">APUU_10698A</name>
</gene>